<dbReference type="EMBL" id="MN739292">
    <property type="protein sequence ID" value="QHS97267.1"/>
    <property type="molecule type" value="Genomic_DNA"/>
</dbReference>
<reference evidence="1" key="1">
    <citation type="journal article" date="2020" name="Nature">
        <title>Giant virus diversity and host interactions through global metagenomics.</title>
        <authorList>
            <person name="Schulz F."/>
            <person name="Roux S."/>
            <person name="Paez-Espino D."/>
            <person name="Jungbluth S."/>
            <person name="Walsh D.A."/>
            <person name="Denef V.J."/>
            <person name="McMahon K.D."/>
            <person name="Konstantinidis K.T."/>
            <person name="Eloe-Fadrosh E.A."/>
            <person name="Kyrpides N.C."/>
            <person name="Woyke T."/>
        </authorList>
    </citation>
    <scope>NUCLEOTIDE SEQUENCE</scope>
    <source>
        <strain evidence="1">GVMAG-M-3300020169-51</strain>
    </source>
</reference>
<sequence length="79" mass="9211">MGNLCIKNNCVHDKNYVKLNPKFSHCMKCGVHFRLPDRFNYPRKSCSIHNFKNGVCIFCNSKDKESKCFHVPKAECIIM</sequence>
<protein>
    <submittedName>
        <fullName evidence="1">Uncharacterized protein</fullName>
    </submittedName>
</protein>
<name>A0A6C0BY55_9ZZZZ</name>
<proteinExistence type="predicted"/>
<organism evidence="1">
    <name type="scientific">viral metagenome</name>
    <dbReference type="NCBI Taxonomy" id="1070528"/>
    <lineage>
        <taxon>unclassified sequences</taxon>
        <taxon>metagenomes</taxon>
        <taxon>organismal metagenomes</taxon>
    </lineage>
</organism>
<accession>A0A6C0BY55</accession>
<evidence type="ECO:0000313" key="1">
    <source>
        <dbReference type="EMBL" id="QHS97267.1"/>
    </source>
</evidence>
<dbReference type="AlphaFoldDB" id="A0A6C0BY55"/>